<dbReference type="PIRSF" id="PIRSF029285">
    <property type="entry name" value="Aminopept"/>
    <property type="match status" value="1"/>
</dbReference>
<dbReference type="InterPro" id="IPR014553">
    <property type="entry name" value="Aminopept"/>
</dbReference>
<feature type="non-terminal residue" evidence="1">
    <location>
        <position position="1"/>
    </location>
</feature>
<sequence length="364" mass="43111">VSYKTVLFFALGILTFCSGCSDLGYYWQAASGHLDLLNRKQDIQELLDSPHTPAELKRKLKLVKSVRKFAMLQLAIPENEGYSGYVELDRPYVTMVVTAAPKLELKAHKWCYWFIGCQEYRGYFDEEQARTFAEELQRQELDVSVRQVTAYSTLGWLNKSWMPDYFSDPVLSTFLHRNDAEMIAVLIHEMAHQVVYVSNDTSFNESFAVFVEQEGLRQFLGYADDKAILDDDRTELYQWYLKASKDRHLFRHLINSTFEEMEKLFSSELANAEKLRKKQQLFDDLRENYKSLKNEFRVLSYDNWFKKDLNNTHLLGVKRYHSKVDKFERLFDQHGKDWREFFQAVRELAEESLKERNRRLSLLN</sequence>
<accession>A0A381NZT1</accession>
<dbReference type="Pfam" id="PF10023">
    <property type="entry name" value="Aminopep"/>
    <property type="match status" value="1"/>
</dbReference>
<dbReference type="SUPFAM" id="SSF55486">
    <property type="entry name" value="Metalloproteases ('zincins'), catalytic domain"/>
    <property type="match status" value="1"/>
</dbReference>
<proteinExistence type="predicted"/>
<evidence type="ECO:0008006" key="2">
    <source>
        <dbReference type="Google" id="ProtNLM"/>
    </source>
</evidence>
<dbReference type="EMBL" id="UINC01000696">
    <property type="protein sequence ID" value="SUZ59734.1"/>
    <property type="molecule type" value="Genomic_DNA"/>
</dbReference>
<gene>
    <name evidence="1" type="ORF">METZ01_LOCUS12588</name>
</gene>
<protein>
    <recommendedName>
        <fullName evidence="2">Aminopeptidase</fullName>
    </recommendedName>
</protein>
<dbReference type="AlphaFoldDB" id="A0A381NZT1"/>
<evidence type="ECO:0000313" key="1">
    <source>
        <dbReference type="EMBL" id="SUZ59734.1"/>
    </source>
</evidence>
<reference evidence="1" key="1">
    <citation type="submission" date="2018-05" db="EMBL/GenBank/DDBJ databases">
        <authorList>
            <person name="Lanie J.A."/>
            <person name="Ng W.-L."/>
            <person name="Kazmierczak K.M."/>
            <person name="Andrzejewski T.M."/>
            <person name="Davidsen T.M."/>
            <person name="Wayne K.J."/>
            <person name="Tettelin H."/>
            <person name="Glass J.I."/>
            <person name="Rusch D."/>
            <person name="Podicherti R."/>
            <person name="Tsui H.-C.T."/>
            <person name="Winkler M.E."/>
        </authorList>
    </citation>
    <scope>NUCLEOTIDE SEQUENCE</scope>
</reference>
<name>A0A381NZT1_9ZZZZ</name>
<organism evidence="1">
    <name type="scientific">marine metagenome</name>
    <dbReference type="NCBI Taxonomy" id="408172"/>
    <lineage>
        <taxon>unclassified sequences</taxon>
        <taxon>metagenomes</taxon>
        <taxon>ecological metagenomes</taxon>
    </lineage>
</organism>